<evidence type="ECO:0000256" key="2">
    <source>
        <dbReference type="ARBA" id="ARBA00022801"/>
    </source>
</evidence>
<dbReference type="Pfam" id="PF03159">
    <property type="entry name" value="XRN_N"/>
    <property type="match status" value="1"/>
</dbReference>
<comment type="similarity">
    <text evidence="4">Belongs to the 5'-3' exonuclease family.</text>
</comment>
<dbReference type="GO" id="GO:0004534">
    <property type="term" value="F:5'-3' RNA exonuclease activity"/>
    <property type="evidence" value="ECO:0007669"/>
    <property type="project" value="TreeGrafter"/>
</dbReference>
<dbReference type="PANTHER" id="PTHR12341">
    <property type="entry name" value="5'-&gt;3' EXORIBONUCLEASE"/>
    <property type="match status" value="1"/>
</dbReference>
<comment type="caution">
    <text evidence="8">The sequence shown here is derived from an EMBL/GenBank/DDBJ whole genome shotgun (WGS) entry which is preliminary data.</text>
</comment>
<keyword evidence="3" id="KW-0269">Exonuclease</keyword>
<evidence type="ECO:0000256" key="4">
    <source>
        <dbReference type="ARBA" id="ARBA00038299"/>
    </source>
</evidence>
<feature type="non-terminal residue" evidence="8">
    <location>
        <position position="275"/>
    </location>
</feature>
<gene>
    <name evidence="8" type="ORF">RFI_12120</name>
</gene>
<keyword evidence="2" id="KW-0378">Hydrolase</keyword>
<dbReference type="OrthoDB" id="1728941at2759"/>
<feature type="non-terminal residue" evidence="8">
    <location>
        <position position="1"/>
    </location>
</feature>
<dbReference type="AlphaFoldDB" id="X6NH22"/>
<evidence type="ECO:0000256" key="5">
    <source>
        <dbReference type="SAM" id="MobiDB-lite"/>
    </source>
</evidence>
<dbReference type="EMBL" id="ASPP01008792">
    <property type="protein sequence ID" value="ETO25024.1"/>
    <property type="molecule type" value="Genomic_DNA"/>
</dbReference>
<accession>X6NH22</accession>
<organism evidence="8 9">
    <name type="scientific">Reticulomyxa filosa</name>
    <dbReference type="NCBI Taxonomy" id="46433"/>
    <lineage>
        <taxon>Eukaryota</taxon>
        <taxon>Sar</taxon>
        <taxon>Rhizaria</taxon>
        <taxon>Retaria</taxon>
        <taxon>Foraminifera</taxon>
        <taxon>Monothalamids</taxon>
        <taxon>Reticulomyxidae</taxon>
        <taxon>Reticulomyxa</taxon>
    </lineage>
</organism>
<dbReference type="CDD" id="cd09897">
    <property type="entry name" value="H3TH_FEN1-XPG-like"/>
    <property type="match status" value="1"/>
</dbReference>
<dbReference type="GO" id="GO:0000956">
    <property type="term" value="P:nuclear-transcribed mRNA catabolic process"/>
    <property type="evidence" value="ECO:0007669"/>
    <property type="project" value="TreeGrafter"/>
</dbReference>
<dbReference type="GO" id="GO:0005634">
    <property type="term" value="C:nucleus"/>
    <property type="evidence" value="ECO:0007669"/>
    <property type="project" value="TreeGrafter"/>
</dbReference>
<dbReference type="InterPro" id="IPR027073">
    <property type="entry name" value="5_3_exoribonuclease"/>
</dbReference>
<proteinExistence type="inferred from homology"/>
<dbReference type="PANTHER" id="PTHR12341:SF7">
    <property type="entry name" value="5'-3' EXORIBONUCLEASE 1"/>
    <property type="match status" value="1"/>
</dbReference>
<protein>
    <submittedName>
        <fullName evidence="8">Uncharacterized protein</fullName>
    </submittedName>
</protein>
<dbReference type="InterPro" id="IPR041412">
    <property type="entry name" value="Xrn1_helical"/>
</dbReference>
<evidence type="ECO:0000313" key="8">
    <source>
        <dbReference type="EMBL" id="ETO25024.1"/>
    </source>
</evidence>
<keyword evidence="1" id="KW-0540">Nuclease</keyword>
<dbReference type="Gene3D" id="3.40.50.12390">
    <property type="match status" value="1"/>
</dbReference>
<dbReference type="InterPro" id="IPR004859">
    <property type="entry name" value="Xrn1_N"/>
</dbReference>
<dbReference type="Pfam" id="PF17846">
    <property type="entry name" value="XRN_M"/>
    <property type="match status" value="1"/>
</dbReference>
<name>X6NH22_RETFI</name>
<evidence type="ECO:0000256" key="1">
    <source>
        <dbReference type="ARBA" id="ARBA00022722"/>
    </source>
</evidence>
<reference evidence="8 9" key="1">
    <citation type="journal article" date="2013" name="Curr. Biol.">
        <title>The Genome of the Foraminiferan Reticulomyxa filosa.</title>
        <authorList>
            <person name="Glockner G."/>
            <person name="Hulsmann N."/>
            <person name="Schleicher M."/>
            <person name="Noegel A.A."/>
            <person name="Eichinger L."/>
            <person name="Gallinger C."/>
            <person name="Pawlowski J."/>
            <person name="Sierra R."/>
            <person name="Euteneuer U."/>
            <person name="Pillet L."/>
            <person name="Moustafa A."/>
            <person name="Platzer M."/>
            <person name="Groth M."/>
            <person name="Szafranski K."/>
            <person name="Schliwa M."/>
        </authorList>
    </citation>
    <scope>NUCLEOTIDE SEQUENCE [LARGE SCALE GENOMIC DNA]</scope>
</reference>
<evidence type="ECO:0000313" key="9">
    <source>
        <dbReference type="Proteomes" id="UP000023152"/>
    </source>
</evidence>
<feature type="domain" description="Xrn1 N-terminal" evidence="6">
    <location>
        <begin position="11"/>
        <end position="121"/>
    </location>
</feature>
<evidence type="ECO:0000259" key="6">
    <source>
        <dbReference type="Pfam" id="PF03159"/>
    </source>
</evidence>
<feature type="region of interest" description="Disordered" evidence="5">
    <location>
        <begin position="172"/>
        <end position="196"/>
    </location>
</feature>
<evidence type="ECO:0000256" key="3">
    <source>
        <dbReference type="ARBA" id="ARBA00022839"/>
    </source>
</evidence>
<dbReference type="Proteomes" id="UP000023152">
    <property type="component" value="Unassembled WGS sequence"/>
</dbReference>
<feature type="domain" description="Xrn1 helical" evidence="7">
    <location>
        <begin position="232"/>
        <end position="267"/>
    </location>
</feature>
<keyword evidence="9" id="KW-1185">Reference proteome</keyword>
<dbReference type="GO" id="GO:0003723">
    <property type="term" value="F:RNA binding"/>
    <property type="evidence" value="ECO:0007669"/>
    <property type="project" value="TreeGrafter"/>
</dbReference>
<evidence type="ECO:0000259" key="7">
    <source>
        <dbReference type="Pfam" id="PF17846"/>
    </source>
</evidence>
<sequence>GGGGKKKERRKQEGRPLLNRFDSNSIAPGTDFMEELNKELTLFIRKQMSENGLWRRLTVLYSDHLTPGEGEHKIMSYIRHMKMQPSDIYDSNTRHCFYGLKADLLLLALVSHELHFALLYDQVLFGSEEQERKAKMNEKQLDRKEEFQLLHIHVLRCYLEFEFVANVTTTNNHNSNGNNNSNNNNNNNNNNTSFNSYSNDHDVDEKYLDSAFGIQKKFHHLRNYPMIGNKPFHLERVIDDFVFLCVLVGNDFIPSIPTINISTGGLEHFSCRNCQ</sequence>
<feature type="region of interest" description="Disordered" evidence="5">
    <location>
        <begin position="1"/>
        <end position="20"/>
    </location>
</feature>